<dbReference type="EMBL" id="CP108133">
    <property type="protein sequence ID" value="WTP49632.1"/>
    <property type="molecule type" value="Genomic_DNA"/>
</dbReference>
<organism evidence="1 2">
    <name type="scientific">Streptomyces tauricus</name>
    <dbReference type="NCBI Taxonomy" id="68274"/>
    <lineage>
        <taxon>Bacteria</taxon>
        <taxon>Bacillati</taxon>
        <taxon>Actinomycetota</taxon>
        <taxon>Actinomycetes</taxon>
        <taxon>Kitasatosporales</taxon>
        <taxon>Streptomycetaceae</taxon>
        <taxon>Streptomyces</taxon>
        <taxon>Streptomyces aurantiacus group</taxon>
    </lineage>
</organism>
<gene>
    <name evidence="1" type="ORF">OG288_15780</name>
</gene>
<keyword evidence="2" id="KW-1185">Reference proteome</keyword>
<dbReference type="Proteomes" id="UP001432166">
    <property type="component" value="Chromosome"/>
</dbReference>
<protein>
    <recommendedName>
        <fullName evidence="3">Lsr2-like protein</fullName>
    </recommendedName>
</protein>
<evidence type="ECO:0000313" key="2">
    <source>
        <dbReference type="Proteomes" id="UP001432166"/>
    </source>
</evidence>
<accession>A0ABZ1JEE8</accession>
<reference evidence="1" key="1">
    <citation type="submission" date="2022-10" db="EMBL/GenBank/DDBJ databases">
        <title>The complete genomes of actinobacterial strains from the NBC collection.</title>
        <authorList>
            <person name="Joergensen T.S."/>
            <person name="Alvarez Arevalo M."/>
            <person name="Sterndorff E.B."/>
            <person name="Faurdal D."/>
            <person name="Vuksanovic O."/>
            <person name="Mourched A.-S."/>
            <person name="Charusanti P."/>
            <person name="Shaw S."/>
            <person name="Blin K."/>
            <person name="Weber T."/>
        </authorList>
    </citation>
    <scope>NUCLEOTIDE SEQUENCE</scope>
    <source>
        <strain evidence="1">NBC_00189</strain>
    </source>
</reference>
<proteinExistence type="predicted"/>
<dbReference type="RefSeq" id="WP_328937667.1">
    <property type="nucleotide sequence ID" value="NZ_CP108133.1"/>
</dbReference>
<name>A0ABZ1JEE8_9ACTN</name>
<evidence type="ECO:0008006" key="3">
    <source>
        <dbReference type="Google" id="ProtNLM"/>
    </source>
</evidence>
<evidence type="ECO:0000313" key="1">
    <source>
        <dbReference type="EMBL" id="WTP49632.1"/>
    </source>
</evidence>
<sequence>MAKVPVQVTEDDYKADPEKVQRIETQIPGMPDASPIVNFIRVDYVDDVTGKPAEGIETVQILVPVEAEREETVIGEDGEPEKNGDGSNKLQAVKYMDFERRELDLSPASLKKLQTALKPFAEKSRLVRVQARPAVAAKKTASGPNPELTEWRRRVRTWLMNDAPASVTHGEKVPDRGVLKGAWEAAYVEKHPQDPKPE</sequence>